<feature type="region of interest" description="Disordered" evidence="1">
    <location>
        <begin position="108"/>
        <end position="152"/>
    </location>
</feature>
<feature type="compositionally biased region" description="Low complexity" evidence="1">
    <location>
        <begin position="18"/>
        <end position="39"/>
    </location>
</feature>
<sequence length="237" mass="25656">MVLLSVIARPTAFRCTRPASASGSAAAATADHPGAGPVARADRPDRRARAGSGRDRRRGSVRGGAGWIGGSCRSSASARACRLTRRPRASSVPERLCNRATGHASSAATSCTCRGELHRERERTGRRGWRNPRPWGGPRRQYGSVHGPRPSRRTCTLGPTSQRFTLPWIEPLAPMAEITAAYVRVVTYPFSGFLHHAVFSSTPAAGGPCVRRPGWLDGCKRHVTDTARYDACSRRYP</sequence>
<dbReference type="KEGG" id="bct:GEM_4247"/>
<organism evidence="2 3">
    <name type="scientific">Burkholderia cepacia GG4</name>
    <dbReference type="NCBI Taxonomy" id="1009846"/>
    <lineage>
        <taxon>Bacteria</taxon>
        <taxon>Pseudomonadati</taxon>
        <taxon>Pseudomonadota</taxon>
        <taxon>Betaproteobacteria</taxon>
        <taxon>Burkholderiales</taxon>
        <taxon>Burkholderiaceae</taxon>
        <taxon>Burkholderia</taxon>
        <taxon>Burkholderia cepacia complex</taxon>
    </lineage>
</organism>
<evidence type="ECO:0000313" key="2">
    <source>
        <dbReference type="EMBL" id="AFQ50637.1"/>
    </source>
</evidence>
<name>A0A9W3K478_BURCE</name>
<feature type="region of interest" description="Disordered" evidence="1">
    <location>
        <begin position="18"/>
        <end position="72"/>
    </location>
</feature>
<proteinExistence type="predicted"/>
<protein>
    <submittedName>
        <fullName evidence="2">Uncharacterized protein</fullName>
    </submittedName>
</protein>
<dbReference type="Proteomes" id="UP000032866">
    <property type="component" value="Chromosome 2"/>
</dbReference>
<feature type="compositionally biased region" description="Low complexity" evidence="1">
    <location>
        <begin position="131"/>
        <end position="140"/>
    </location>
</feature>
<accession>A0A9W3K478</accession>
<evidence type="ECO:0000313" key="3">
    <source>
        <dbReference type="Proteomes" id="UP000032866"/>
    </source>
</evidence>
<evidence type="ECO:0000256" key="1">
    <source>
        <dbReference type="SAM" id="MobiDB-lite"/>
    </source>
</evidence>
<dbReference type="EMBL" id="CP003775">
    <property type="protein sequence ID" value="AFQ50637.1"/>
    <property type="molecule type" value="Genomic_DNA"/>
</dbReference>
<dbReference type="AlphaFoldDB" id="A0A9W3K478"/>
<reference evidence="2 3" key="1">
    <citation type="journal article" date="2012" name="J. Bacteriol.">
        <title>Complete Genome Sequence of Burkholderia sp. Strain GG4, a Betaproteobacterium That Reduces 3-Oxo-N-Acylhomoserine Lactones and Produces Different N-Acylhomoserine Lactones.</title>
        <authorList>
            <person name="Hong K.W."/>
            <person name="Koh C.L."/>
            <person name="Sam C.K."/>
            <person name="Yin W.F."/>
            <person name="Chan K.G."/>
        </authorList>
    </citation>
    <scope>NUCLEOTIDE SEQUENCE [LARGE SCALE GENOMIC DNA]</scope>
    <source>
        <strain evidence="2 3">GG4</strain>
    </source>
</reference>
<feature type="compositionally biased region" description="Basic and acidic residues" evidence="1">
    <location>
        <begin position="40"/>
        <end position="54"/>
    </location>
</feature>
<gene>
    <name evidence="2" type="ORF">GEM_4247</name>
</gene>
<feature type="compositionally biased region" description="Basic and acidic residues" evidence="1">
    <location>
        <begin position="115"/>
        <end position="125"/>
    </location>
</feature>